<evidence type="ECO:0000256" key="1">
    <source>
        <dbReference type="SAM" id="SignalP"/>
    </source>
</evidence>
<evidence type="ECO:0000313" key="2">
    <source>
        <dbReference type="EMBL" id="MFB9751004.1"/>
    </source>
</evidence>
<reference evidence="2 3" key="1">
    <citation type="submission" date="2024-09" db="EMBL/GenBank/DDBJ databases">
        <authorList>
            <person name="Sun Q."/>
            <person name="Mori K."/>
        </authorList>
    </citation>
    <scope>NUCLEOTIDE SEQUENCE [LARGE SCALE GENOMIC DNA]</scope>
    <source>
        <strain evidence="2 3">JCM 12520</strain>
    </source>
</reference>
<keyword evidence="3" id="KW-1185">Reference proteome</keyword>
<dbReference type="Pfam" id="PF01547">
    <property type="entry name" value="SBP_bac_1"/>
    <property type="match status" value="1"/>
</dbReference>
<dbReference type="RefSeq" id="WP_344905625.1">
    <property type="nucleotide sequence ID" value="NZ_BAAAYO010000002.1"/>
</dbReference>
<proteinExistence type="predicted"/>
<dbReference type="PANTHER" id="PTHR43649:SF12">
    <property type="entry name" value="DIACETYLCHITOBIOSE BINDING PROTEIN DASA"/>
    <property type="match status" value="1"/>
</dbReference>
<protein>
    <submittedName>
        <fullName evidence="2">ABC transporter substrate-binding protein</fullName>
    </submittedName>
</protein>
<organism evidence="2 3">
    <name type="scientific">Paenibacillus hodogayensis</name>
    <dbReference type="NCBI Taxonomy" id="279208"/>
    <lineage>
        <taxon>Bacteria</taxon>
        <taxon>Bacillati</taxon>
        <taxon>Bacillota</taxon>
        <taxon>Bacilli</taxon>
        <taxon>Bacillales</taxon>
        <taxon>Paenibacillaceae</taxon>
        <taxon>Paenibacillus</taxon>
    </lineage>
</organism>
<keyword evidence="1" id="KW-0732">Signal</keyword>
<sequence>MLFKHRWVPLTLAGLAAAVTAAGCGAGSGTGADKEREVPKTEAKQEPIALSIFTDGVSKEEFDKRFRGALEKKYPHITIRYQTSSVGNKMADLVARGETPDIIRTDIPALRIGYLDFNLGFDLTPLVTKYKYDLSRFNLAFIQEIKDYTRDGKLYGLPVPPYFPNVLYYNKDLFDKFGVPYPNDGMTWDEVYELSKKMTRTDAGKPIRGFSANVTGMLRDNPFSLPILDPEKDQLADPDKWRSIFANLQRFYDVPGNAYPDTAAEDMAMFGKGNAALSANLHSVYLTIPPEINWDIVSLPTMEGAPKRVSQRGPAYWSISETSKHKEEAFQVVMEMLSDDIQMEDSRQGLPTTLNDKAVQDALGSGNAIYKTKNMKAVSYYPPTDPTPKRKPGLIDVPLGNQQASVIAAYLDVVSGKSDMNTSLRQLDEKLKKLLEEQKKK</sequence>
<comment type="caution">
    <text evidence="2">The sequence shown here is derived from an EMBL/GenBank/DDBJ whole genome shotgun (WGS) entry which is preliminary data.</text>
</comment>
<name>A0ABV5VRV4_9BACL</name>
<dbReference type="EMBL" id="JBHMAG010000004">
    <property type="protein sequence ID" value="MFB9751004.1"/>
    <property type="molecule type" value="Genomic_DNA"/>
</dbReference>
<accession>A0ABV5VRV4</accession>
<dbReference type="PROSITE" id="PS51257">
    <property type="entry name" value="PROKAR_LIPOPROTEIN"/>
    <property type="match status" value="1"/>
</dbReference>
<dbReference type="InterPro" id="IPR050490">
    <property type="entry name" value="Bact_solute-bd_prot1"/>
</dbReference>
<evidence type="ECO:0000313" key="3">
    <source>
        <dbReference type="Proteomes" id="UP001589619"/>
    </source>
</evidence>
<dbReference type="Proteomes" id="UP001589619">
    <property type="component" value="Unassembled WGS sequence"/>
</dbReference>
<dbReference type="InterPro" id="IPR006059">
    <property type="entry name" value="SBP"/>
</dbReference>
<dbReference type="PANTHER" id="PTHR43649">
    <property type="entry name" value="ARABINOSE-BINDING PROTEIN-RELATED"/>
    <property type="match status" value="1"/>
</dbReference>
<dbReference type="SUPFAM" id="SSF53850">
    <property type="entry name" value="Periplasmic binding protein-like II"/>
    <property type="match status" value="1"/>
</dbReference>
<feature type="signal peptide" evidence="1">
    <location>
        <begin position="1"/>
        <end position="21"/>
    </location>
</feature>
<gene>
    <name evidence="2" type="ORF">ACFFNY_05385</name>
</gene>
<feature type="chain" id="PRO_5047027121" evidence="1">
    <location>
        <begin position="22"/>
        <end position="441"/>
    </location>
</feature>
<dbReference type="Gene3D" id="3.40.190.10">
    <property type="entry name" value="Periplasmic binding protein-like II"/>
    <property type="match status" value="1"/>
</dbReference>